<keyword evidence="2" id="KW-1185">Reference proteome</keyword>
<dbReference type="AlphaFoldDB" id="A0A9P8QJ18"/>
<dbReference type="Proteomes" id="UP000827724">
    <property type="component" value="Unassembled WGS sequence"/>
</dbReference>
<name>A0A9P8QJ18_9HYPO</name>
<proteinExistence type="predicted"/>
<evidence type="ECO:0000313" key="1">
    <source>
        <dbReference type="EMBL" id="KAH6603840.1"/>
    </source>
</evidence>
<sequence>MMLLDLPVPMACLGAGNSTLETALQGIPCLFVPSSQHEQVFVLGTNKILNKIGTRAKPEPSYHLHNRHLL</sequence>
<organism evidence="1 2">
    <name type="scientific">Trichoderma cornu-damae</name>
    <dbReference type="NCBI Taxonomy" id="654480"/>
    <lineage>
        <taxon>Eukaryota</taxon>
        <taxon>Fungi</taxon>
        <taxon>Dikarya</taxon>
        <taxon>Ascomycota</taxon>
        <taxon>Pezizomycotina</taxon>
        <taxon>Sordariomycetes</taxon>
        <taxon>Hypocreomycetidae</taxon>
        <taxon>Hypocreales</taxon>
        <taxon>Hypocreaceae</taxon>
        <taxon>Trichoderma</taxon>
    </lineage>
</organism>
<protein>
    <submittedName>
        <fullName evidence="1">Uncharacterized protein</fullName>
    </submittedName>
</protein>
<gene>
    <name evidence="1" type="ORF">Trco_007286</name>
</gene>
<evidence type="ECO:0000313" key="2">
    <source>
        <dbReference type="Proteomes" id="UP000827724"/>
    </source>
</evidence>
<accession>A0A9P8QJ18</accession>
<comment type="caution">
    <text evidence="1">The sequence shown here is derived from an EMBL/GenBank/DDBJ whole genome shotgun (WGS) entry which is preliminary data.</text>
</comment>
<dbReference type="EMBL" id="JAIWOZ010000006">
    <property type="protein sequence ID" value="KAH6603840.1"/>
    <property type="molecule type" value="Genomic_DNA"/>
</dbReference>
<reference evidence="1" key="1">
    <citation type="submission" date="2021-08" db="EMBL/GenBank/DDBJ databases">
        <title>Chromosome-Level Trichoderma cornu-damae using Hi-C Data.</title>
        <authorList>
            <person name="Kim C.S."/>
        </authorList>
    </citation>
    <scope>NUCLEOTIDE SEQUENCE</scope>
    <source>
        <strain evidence="1">KA19-0412C</strain>
    </source>
</reference>